<organism evidence="2 3">
    <name type="scientific">Mariniflexile aquimaris</name>
    <dbReference type="NCBI Taxonomy" id="881009"/>
    <lineage>
        <taxon>Bacteria</taxon>
        <taxon>Pseudomonadati</taxon>
        <taxon>Bacteroidota</taxon>
        <taxon>Flavobacteriia</taxon>
        <taxon>Flavobacteriales</taxon>
        <taxon>Flavobacteriaceae</taxon>
        <taxon>Mariniflexile</taxon>
    </lineage>
</organism>
<evidence type="ECO:0000313" key="2">
    <source>
        <dbReference type="EMBL" id="MFD0834354.1"/>
    </source>
</evidence>
<proteinExistence type="predicted"/>
<dbReference type="Proteomes" id="UP001597011">
    <property type="component" value="Unassembled WGS sequence"/>
</dbReference>
<sequence length="137" mass="15862">MTSVIKSLQLDQSKFWIDNGILFCEIRHLDSHRYLNTETLETYLKAVNTLCEGKKVPILIDLRNTEGTFSINAAKTLATSLEFHNLIISEAYVVNSLKMKLLINSYKRIYEPLKPFIIFDNYNDALNYSIEAKNMHN</sequence>
<evidence type="ECO:0000313" key="3">
    <source>
        <dbReference type="Proteomes" id="UP001597011"/>
    </source>
</evidence>
<name>A0ABW3BNL5_9FLAO</name>
<dbReference type="Pfam" id="PF25056">
    <property type="entry name" value="DUF7793"/>
    <property type="match status" value="1"/>
</dbReference>
<feature type="domain" description="DUF7793" evidence="1">
    <location>
        <begin position="15"/>
        <end position="128"/>
    </location>
</feature>
<gene>
    <name evidence="2" type="ORF">ACFQ0I_01150</name>
</gene>
<evidence type="ECO:0000259" key="1">
    <source>
        <dbReference type="Pfam" id="PF25056"/>
    </source>
</evidence>
<keyword evidence="3" id="KW-1185">Reference proteome</keyword>
<dbReference type="RefSeq" id="WP_379938596.1">
    <property type="nucleotide sequence ID" value="NZ_JBHTIB010000002.1"/>
</dbReference>
<protein>
    <recommendedName>
        <fullName evidence="1">DUF7793 domain-containing protein</fullName>
    </recommendedName>
</protein>
<dbReference type="EMBL" id="JBHTIB010000002">
    <property type="protein sequence ID" value="MFD0834354.1"/>
    <property type="molecule type" value="Genomic_DNA"/>
</dbReference>
<dbReference type="InterPro" id="IPR056695">
    <property type="entry name" value="DUF7793"/>
</dbReference>
<reference evidence="3" key="1">
    <citation type="journal article" date="2019" name="Int. J. Syst. Evol. Microbiol.">
        <title>The Global Catalogue of Microorganisms (GCM) 10K type strain sequencing project: providing services to taxonomists for standard genome sequencing and annotation.</title>
        <authorList>
            <consortium name="The Broad Institute Genomics Platform"/>
            <consortium name="The Broad Institute Genome Sequencing Center for Infectious Disease"/>
            <person name="Wu L."/>
            <person name="Ma J."/>
        </authorList>
    </citation>
    <scope>NUCLEOTIDE SEQUENCE [LARGE SCALE GENOMIC DNA]</scope>
    <source>
        <strain evidence="3">CCUG 60529</strain>
    </source>
</reference>
<comment type="caution">
    <text evidence="2">The sequence shown here is derived from an EMBL/GenBank/DDBJ whole genome shotgun (WGS) entry which is preliminary data.</text>
</comment>
<accession>A0ABW3BNL5</accession>